<feature type="region of interest" description="Disordered" evidence="1">
    <location>
        <begin position="868"/>
        <end position="928"/>
    </location>
</feature>
<dbReference type="PANTHER" id="PTHR45589">
    <property type="entry name" value="WD REPEAT DOMAIN 62, ISOFORM G"/>
    <property type="match status" value="1"/>
</dbReference>
<dbReference type="SMART" id="SM00320">
    <property type="entry name" value="WD40"/>
    <property type="match status" value="9"/>
</dbReference>
<dbReference type="PANTHER" id="PTHR45589:SF1">
    <property type="entry name" value="WD REPEAT DOMAIN 62, ISOFORM G"/>
    <property type="match status" value="1"/>
</dbReference>
<feature type="region of interest" description="Disordered" evidence="1">
    <location>
        <begin position="1152"/>
        <end position="1290"/>
    </location>
</feature>
<proteinExistence type="predicted"/>
<dbReference type="EMBL" id="MCGT01000022">
    <property type="protein sequence ID" value="ORX50986.1"/>
    <property type="molecule type" value="Genomic_DNA"/>
</dbReference>
<organism evidence="2 3">
    <name type="scientific">Hesseltinella vesiculosa</name>
    <dbReference type="NCBI Taxonomy" id="101127"/>
    <lineage>
        <taxon>Eukaryota</taxon>
        <taxon>Fungi</taxon>
        <taxon>Fungi incertae sedis</taxon>
        <taxon>Mucoromycota</taxon>
        <taxon>Mucoromycotina</taxon>
        <taxon>Mucoromycetes</taxon>
        <taxon>Mucorales</taxon>
        <taxon>Cunninghamellaceae</taxon>
        <taxon>Hesseltinella</taxon>
    </lineage>
</organism>
<dbReference type="STRING" id="101127.A0A1X2GD60"/>
<feature type="compositionally biased region" description="Acidic residues" evidence="1">
    <location>
        <begin position="1232"/>
        <end position="1260"/>
    </location>
</feature>
<dbReference type="InterPro" id="IPR015943">
    <property type="entry name" value="WD40/YVTN_repeat-like_dom_sf"/>
</dbReference>
<feature type="compositionally biased region" description="Polar residues" evidence="1">
    <location>
        <begin position="1275"/>
        <end position="1284"/>
    </location>
</feature>
<dbReference type="Pfam" id="PF00400">
    <property type="entry name" value="WD40"/>
    <property type="match status" value="4"/>
</dbReference>
<feature type="region of interest" description="Disordered" evidence="1">
    <location>
        <begin position="1012"/>
        <end position="1035"/>
    </location>
</feature>
<dbReference type="InterPro" id="IPR011047">
    <property type="entry name" value="Quinoprotein_ADH-like_sf"/>
</dbReference>
<dbReference type="InterPro" id="IPR052779">
    <property type="entry name" value="WDR62"/>
</dbReference>
<evidence type="ECO:0000313" key="3">
    <source>
        <dbReference type="Proteomes" id="UP000242146"/>
    </source>
</evidence>
<comment type="caution">
    <text evidence="2">The sequence shown here is derived from an EMBL/GenBank/DDBJ whole genome shotgun (WGS) entry which is preliminary data.</text>
</comment>
<protein>
    <submittedName>
        <fullName evidence="2">WD40 repeat-like protein</fullName>
    </submittedName>
</protein>
<feature type="region of interest" description="Disordered" evidence="1">
    <location>
        <begin position="963"/>
        <end position="999"/>
    </location>
</feature>
<dbReference type="Proteomes" id="UP000242146">
    <property type="component" value="Unassembled WGS sequence"/>
</dbReference>
<evidence type="ECO:0000256" key="1">
    <source>
        <dbReference type="SAM" id="MobiDB-lite"/>
    </source>
</evidence>
<keyword evidence="3" id="KW-1185">Reference proteome</keyword>
<feature type="compositionally biased region" description="Basic residues" evidence="1">
    <location>
        <begin position="1217"/>
        <end position="1226"/>
    </location>
</feature>
<dbReference type="InterPro" id="IPR001680">
    <property type="entry name" value="WD40_rpt"/>
</dbReference>
<reference evidence="2 3" key="1">
    <citation type="submission" date="2016-07" db="EMBL/GenBank/DDBJ databases">
        <title>Pervasive Adenine N6-methylation of Active Genes in Fungi.</title>
        <authorList>
            <consortium name="DOE Joint Genome Institute"/>
            <person name="Mondo S.J."/>
            <person name="Dannebaum R.O."/>
            <person name="Kuo R.C."/>
            <person name="Labutti K."/>
            <person name="Haridas S."/>
            <person name="Kuo A."/>
            <person name="Salamov A."/>
            <person name="Ahrendt S.R."/>
            <person name="Lipzen A."/>
            <person name="Sullivan W."/>
            <person name="Andreopoulos W.B."/>
            <person name="Clum A."/>
            <person name="Lindquist E."/>
            <person name="Daum C."/>
            <person name="Ramamoorthy G.K."/>
            <person name="Gryganskyi A."/>
            <person name="Culley D."/>
            <person name="Magnuson J.K."/>
            <person name="James T.Y."/>
            <person name="O'Malley M.A."/>
            <person name="Stajich J.E."/>
            <person name="Spatafora J.W."/>
            <person name="Visel A."/>
            <person name="Grigoriev I.V."/>
        </authorList>
    </citation>
    <scope>NUCLEOTIDE SEQUENCE [LARGE SCALE GENOMIC DNA]</scope>
    <source>
        <strain evidence="2 3">NRRL 3301</strain>
    </source>
</reference>
<dbReference type="OrthoDB" id="6252103at2759"/>
<feature type="compositionally biased region" description="Low complexity" evidence="1">
    <location>
        <begin position="910"/>
        <end position="920"/>
    </location>
</feature>
<feature type="compositionally biased region" description="Low complexity" evidence="1">
    <location>
        <begin position="1176"/>
        <end position="1193"/>
    </location>
</feature>
<sequence>MAEAFPVNHGSVPIPPSQSSTLLPHQLTLATLQQNAPTTTIHSVQGPGLRRKQKESKATSAMLKLERILGLTTASSNLLASAESQDLIAYAAGAVIVLYNHKLNKQVGFLIRPSDNVSAANPPNASTVGTMVTPLGQPDTMLMMACALPKQDSKKKSTPASNRVKPISCLAFSPDGQYLAAGEMGHQPRILIWNVKDQALICQWRAHRFGILSVSFSPNMRYLVSVGFQHDGYLYVWNWRKGMKLATNKVTSKVNALSFANDSSYFVTAGLRHVKYWYLADQGRLAKKGNLASAEAQVLDGRSGLLGAMRECNFVDVACAPDGYVYLVTDSGILCLFKEGRCIDKWVDLQVTSAFSIQVSSSIVICATSNGIVRLFEPGTLKYRGMLPKPHPLGMDVTSIESPQMLLEQQSQELFYPDAAALTFDQSSAKLTVVYSDHSFYMWDIKHLDKIAKYRSFLAHSDCVWGVEPYPIIEDTPPSVLQSIPPNSFATYSADGTVRFWNLDPLDTSPPSPWRKNIYARDLVKMIYVDPDAAEYAKLKGDMELAEDQCPDFGIRSLKIKPDGSLMATGDRNGNLRVHDMTSWDQITFQEAHDSEILSIDISHPFGEDKPCYIATGSRDRFIHVFDAQKNYQLVQSLDDHSSSITSVRFTENAEKLISCGADKGIIFRHLSTTASPTLLDTTIANASTPPTALPLAYLNYHNHSGRSSVFDMTLDVSQRYAAAVTGERRLFLFHVSSGKPFMSCKPETAEEISSGQSTENSGGSLINIDLDPFSGTFGVTSGSDRSIRLFDLASGQCIEKVCAHAELITSVKFVVGRGGHSLRMVSTSSDGTVLVWAVSKDIVARMKSRAAESKHRLKQAVLLGQDTDPQWSSAPPAANPVTKRHPATAVATTNHSKPAVSFSPMHPSQQQVQQQQQQQRLRRVSTASVVVKPTLSQMIRQGERKTFSTMSPAEQKYDDLYKKPSARKPSDDTSAAGLVTASSPTSPHLNLGSAPPQRVSDMDKLQRLYNGLPTSGAVSSRTANHLQRSTPMQLGHRITPALKKKFSKDSLVGAGYMPPSKPRLRTSYDTLTISKRPPVSVDASPNSDPRLSSKKDLTPATSPTSARHPADLNQQPARVTSPTHTAIIVEEPEPLDQEGEEQVIFLQQPGDVDDHVGKPVDASSYDKAVQEHIGSTSTSSHTSLSSQTSSSTDDNHPKTPVLESEDGGDTEQEKHTHSKKKSRPGKSHEDDGSEADDTGDGSCGGEEEEEDDEVDEDEVLLQAILSRDPPRMMTSLSRSTSNAGAPHQRLSLDILSVTSPRSLDLPSTSAPSTPLRQSSATFWKLHRKLSNVKKRQSLTARFLSTFGPRDKKNHYRESLDSVLTSFKELGKKKDSSIKDEEQDEARIDVPIREVPEPPDVAPPTPPKVSTIESLDLDEQGLLADLDGAKILLDSVLETYKKLAERRQVTQSPNPAFLSQVESKLQAMHGSISNALTPVAPLPDPATLAMLDKYSSLLVQMVQTKLA</sequence>
<feature type="region of interest" description="Disordered" evidence="1">
    <location>
        <begin position="1072"/>
        <end position="1121"/>
    </location>
</feature>
<evidence type="ECO:0000313" key="2">
    <source>
        <dbReference type="EMBL" id="ORX50986.1"/>
    </source>
</evidence>
<accession>A0A1X2GD60</accession>
<dbReference type="Gene3D" id="2.130.10.10">
    <property type="entry name" value="YVTN repeat-like/Quinoprotein amine dehydrogenase"/>
    <property type="match status" value="4"/>
</dbReference>
<gene>
    <name evidence="2" type="ORF">DM01DRAFT_1308110</name>
</gene>
<feature type="compositionally biased region" description="Polar residues" evidence="1">
    <location>
        <begin position="1013"/>
        <end position="1033"/>
    </location>
</feature>
<dbReference type="SUPFAM" id="SSF50998">
    <property type="entry name" value="Quinoprotein alcohol dehydrogenase-like"/>
    <property type="match status" value="2"/>
</dbReference>
<name>A0A1X2GD60_9FUNG</name>